<evidence type="ECO:0000256" key="1">
    <source>
        <dbReference type="ARBA" id="ARBA00003502"/>
    </source>
</evidence>
<dbReference type="InterPro" id="IPR000847">
    <property type="entry name" value="LysR_HTH_N"/>
</dbReference>
<dbReference type="PANTHER" id="PTHR30419:SF8">
    <property type="entry name" value="NITROGEN ASSIMILATION TRANSCRIPTIONAL ACTIVATOR-RELATED"/>
    <property type="match status" value="1"/>
</dbReference>
<keyword evidence="4" id="KW-0238">DNA-binding</keyword>
<dbReference type="PROSITE" id="PS50931">
    <property type="entry name" value="HTH_LYSR"/>
    <property type="match status" value="1"/>
</dbReference>
<dbReference type="InterPro" id="IPR036390">
    <property type="entry name" value="WH_DNA-bd_sf"/>
</dbReference>
<dbReference type="SUPFAM" id="SSF46785">
    <property type="entry name" value="Winged helix' DNA-binding domain"/>
    <property type="match status" value="1"/>
</dbReference>
<evidence type="ECO:0000313" key="8">
    <source>
        <dbReference type="Proteomes" id="UP000480266"/>
    </source>
</evidence>
<dbReference type="Gene3D" id="3.40.190.290">
    <property type="match status" value="1"/>
</dbReference>
<dbReference type="GO" id="GO:0003700">
    <property type="term" value="F:DNA-binding transcription factor activity"/>
    <property type="evidence" value="ECO:0007669"/>
    <property type="project" value="InterPro"/>
</dbReference>
<dbReference type="Proteomes" id="UP000480266">
    <property type="component" value="Unassembled WGS sequence"/>
</dbReference>
<dbReference type="InterPro" id="IPR050950">
    <property type="entry name" value="HTH-type_LysR_regulators"/>
</dbReference>
<keyword evidence="3" id="KW-0805">Transcription regulation</keyword>
<evidence type="ECO:0000256" key="3">
    <source>
        <dbReference type="ARBA" id="ARBA00023015"/>
    </source>
</evidence>
<proteinExistence type="inferred from homology"/>
<dbReference type="Pfam" id="PF00126">
    <property type="entry name" value="HTH_1"/>
    <property type="match status" value="1"/>
</dbReference>
<gene>
    <name evidence="7" type="ORF">G4V63_06160</name>
</gene>
<dbReference type="FunFam" id="1.10.10.10:FF:000001">
    <property type="entry name" value="LysR family transcriptional regulator"/>
    <property type="match status" value="1"/>
</dbReference>
<protein>
    <submittedName>
        <fullName evidence="7">LysR family transcriptional regulator</fullName>
    </submittedName>
</protein>
<dbReference type="InterPro" id="IPR036388">
    <property type="entry name" value="WH-like_DNA-bd_sf"/>
</dbReference>
<evidence type="ECO:0000256" key="4">
    <source>
        <dbReference type="ARBA" id="ARBA00023125"/>
    </source>
</evidence>
<reference evidence="7" key="1">
    <citation type="submission" date="2020-02" db="EMBL/GenBank/DDBJ databases">
        <title>Draft genome sequence of Candidatus Afipia apatlaquensis IBT-C3, a potential strain for decolorization of textile dyes.</title>
        <authorList>
            <person name="Sanchez-Reyes A."/>
            <person name="Breton-Deval L."/>
            <person name="Mangelson H."/>
            <person name="Sanchez-Flores A."/>
        </authorList>
    </citation>
    <scope>NUCLEOTIDE SEQUENCE [LARGE SCALE GENOMIC DNA]</scope>
    <source>
        <strain evidence="7">IBT-C3</strain>
    </source>
</reference>
<keyword evidence="8" id="KW-1185">Reference proteome</keyword>
<dbReference type="CDD" id="cd05466">
    <property type="entry name" value="PBP2_LTTR_substrate"/>
    <property type="match status" value="1"/>
</dbReference>
<organism evidence="7 8">
    <name type="scientific">Candidatus Afipia apatlaquensis</name>
    <dbReference type="NCBI Taxonomy" id="2712852"/>
    <lineage>
        <taxon>Bacteria</taxon>
        <taxon>Pseudomonadati</taxon>
        <taxon>Pseudomonadota</taxon>
        <taxon>Alphaproteobacteria</taxon>
        <taxon>Hyphomicrobiales</taxon>
        <taxon>Nitrobacteraceae</taxon>
        <taxon>Afipia</taxon>
    </lineage>
</organism>
<dbReference type="Gene3D" id="1.10.10.10">
    <property type="entry name" value="Winged helix-like DNA-binding domain superfamily/Winged helix DNA-binding domain"/>
    <property type="match status" value="1"/>
</dbReference>
<evidence type="ECO:0000259" key="6">
    <source>
        <dbReference type="PROSITE" id="PS50931"/>
    </source>
</evidence>
<dbReference type="SUPFAM" id="SSF53850">
    <property type="entry name" value="Periplasmic binding protein-like II"/>
    <property type="match status" value="1"/>
</dbReference>
<evidence type="ECO:0000256" key="2">
    <source>
        <dbReference type="ARBA" id="ARBA00009437"/>
    </source>
</evidence>
<comment type="caution">
    <text evidence="7">The sequence shown here is derived from an EMBL/GenBank/DDBJ whole genome shotgun (WGS) entry which is preliminary data.</text>
</comment>
<evidence type="ECO:0000313" key="7">
    <source>
        <dbReference type="EMBL" id="NGX94816.1"/>
    </source>
</evidence>
<dbReference type="GO" id="GO:0003677">
    <property type="term" value="F:DNA binding"/>
    <property type="evidence" value="ECO:0007669"/>
    <property type="project" value="UniProtKB-KW"/>
</dbReference>
<comment type="similarity">
    <text evidence="2">Belongs to the LysR transcriptional regulatory family.</text>
</comment>
<feature type="domain" description="HTH lysR-type" evidence="6">
    <location>
        <begin position="2"/>
        <end position="59"/>
    </location>
</feature>
<dbReference type="AlphaFoldDB" id="A0A7C9RH98"/>
<dbReference type="InterPro" id="IPR005119">
    <property type="entry name" value="LysR_subst-bd"/>
</dbReference>
<comment type="function">
    <text evidence="1">NodD regulates the expression of the nodABCFE genes which encode other nodulation proteins. NodD is also a negative regulator of its own expression. Binds flavonoids as inducers.</text>
</comment>
<accession>A0A7C9RH98</accession>
<name>A0A7C9RH98_9BRAD</name>
<dbReference type="Pfam" id="PF03466">
    <property type="entry name" value="LysR_substrate"/>
    <property type="match status" value="1"/>
</dbReference>
<evidence type="ECO:0000256" key="5">
    <source>
        <dbReference type="ARBA" id="ARBA00023163"/>
    </source>
</evidence>
<dbReference type="PANTHER" id="PTHR30419">
    <property type="entry name" value="HTH-TYPE TRANSCRIPTIONAL REGULATOR YBHD"/>
    <property type="match status" value="1"/>
</dbReference>
<dbReference type="EMBL" id="JAAMRR010000322">
    <property type="protein sequence ID" value="NGX94816.1"/>
    <property type="molecule type" value="Genomic_DNA"/>
</dbReference>
<keyword evidence="5" id="KW-0804">Transcription</keyword>
<dbReference type="PRINTS" id="PR00039">
    <property type="entry name" value="HTHLYSR"/>
</dbReference>
<sequence>MIELRHLRYFLEVARYEHVSRAADALHVTQSTLSHQINQLETVLGIQLFDRIGRGIQLTDAGRTFSDYARRALEEVDEGRFALDGLRDLVRGRVRIGVIHTYNTTLLPAVISEFAHAYPGIRISVEDLPAPDIAAQVASGALHLGLSFVTPGHTDVDAEPLFSERLMLVVRDDHPLARRKSVSARMLTGQRLAVQTERFLSRRIIDSRLGAWVEGNVWLEMSSIDAILETLRFQGQTAAILFERAIREESGLRQIEIVQPGVTRTAAIIWRSGRARSRAATEIAAAVRRHCKAAGLSVKRAARR</sequence>
<dbReference type="GO" id="GO:0005829">
    <property type="term" value="C:cytosol"/>
    <property type="evidence" value="ECO:0007669"/>
    <property type="project" value="TreeGrafter"/>
</dbReference>